<gene>
    <name evidence="5" type="ORF">MWN33_03240</name>
</gene>
<evidence type="ECO:0000256" key="1">
    <source>
        <dbReference type="ARBA" id="ARBA00011738"/>
    </source>
</evidence>
<dbReference type="Proteomes" id="UP001202867">
    <property type="component" value="Unassembled WGS sequence"/>
</dbReference>
<organism evidence="5 6">
    <name type="scientific">Ancylobacter koreensis</name>
    <dbReference type="NCBI Taxonomy" id="266121"/>
    <lineage>
        <taxon>Bacteria</taxon>
        <taxon>Pseudomonadati</taxon>
        <taxon>Pseudomonadota</taxon>
        <taxon>Alphaproteobacteria</taxon>
        <taxon>Hyphomicrobiales</taxon>
        <taxon>Xanthobacteraceae</taxon>
        <taxon>Ancylobacter</taxon>
    </lineage>
</organism>
<comment type="caution">
    <text evidence="5">The sequence shown here is derived from an EMBL/GenBank/DDBJ whole genome shotgun (WGS) entry which is preliminary data.</text>
</comment>
<dbReference type="CDD" id="cd20298">
    <property type="entry name" value="cupin_UAH"/>
    <property type="match status" value="1"/>
</dbReference>
<dbReference type="RefSeq" id="WP_247198719.1">
    <property type="nucleotide sequence ID" value="NZ_JALKCG010000001.1"/>
</dbReference>
<evidence type="ECO:0000256" key="3">
    <source>
        <dbReference type="ARBA" id="ARBA00023239"/>
    </source>
</evidence>
<proteinExistence type="predicted"/>
<sequence>MSVTAGLAELSLQALTPDLFRPFGHVVATGAGAPVAANAGTAWRHDVAAFAGDVRPGSRLVVSLFETAPQALPAAVTLLERHPHSLQMIVALEVSHALLAVCGSGADGAPDLSTLRAFHCRPGEGVIYAPGVWHAPLIGIGGPGRFLVQSWQDGTAADCEEIAIPPWAVRAPAGEAAR</sequence>
<keyword evidence="6" id="KW-1185">Reference proteome</keyword>
<dbReference type="EMBL" id="JALKCG010000001">
    <property type="protein sequence ID" value="MCK0207042.1"/>
    <property type="molecule type" value="Genomic_DNA"/>
</dbReference>
<accession>A0ABT0DID0</accession>
<dbReference type="GO" id="GO:0016829">
    <property type="term" value="F:lyase activity"/>
    <property type="evidence" value="ECO:0007669"/>
    <property type="project" value="UniProtKB-KW"/>
</dbReference>
<dbReference type="InterPro" id="IPR007247">
    <property type="entry name" value="Ureidogly_lyase"/>
</dbReference>
<comment type="subunit">
    <text evidence="1">Homodimer.</text>
</comment>
<evidence type="ECO:0000313" key="5">
    <source>
        <dbReference type="EMBL" id="MCK0207042.1"/>
    </source>
</evidence>
<comment type="catalytic activity">
    <reaction evidence="4">
        <text>(S)-ureidoglycolate = urea + glyoxylate</text>
        <dbReference type="Rhea" id="RHEA:11304"/>
        <dbReference type="ChEBI" id="CHEBI:16199"/>
        <dbReference type="ChEBI" id="CHEBI:36655"/>
        <dbReference type="ChEBI" id="CHEBI:57296"/>
        <dbReference type="EC" id="4.3.2.3"/>
    </reaction>
</comment>
<keyword evidence="2" id="KW-0659">Purine metabolism</keyword>
<evidence type="ECO:0000256" key="4">
    <source>
        <dbReference type="ARBA" id="ARBA00047684"/>
    </source>
</evidence>
<dbReference type="PANTHER" id="PTHR21221:SF1">
    <property type="entry name" value="UREIDOGLYCOLATE LYASE"/>
    <property type="match status" value="1"/>
</dbReference>
<reference evidence="6" key="2">
    <citation type="submission" date="2023-07" db="EMBL/GenBank/DDBJ databases">
        <title>Ancylobacter moscoviensis sp. nov., facultatively methylotrophic bacteria from activated sludge and the reclassification of Starkeya novella (Starkey 1934) Kelly et al. 2000 as Ancylobacter novellus comb. nov., Starkeya koreensis Im et al. 2006 as Ancylobacter koreensis comb.nov., Angulomicrobium tetraedrale Vasil'eva et al. 1986 as Ancylobacter tetraedralis comb. nov., Angulomicrobium amanitiforme Fritz et al. 2004 as Ancylobacter amanitiformis comb. nov. and Methylorhabdus multivorans Doronina et al. 1996 as Ancylobacter multivorans comb. nov. and emended description of the genus Ancylobacter.</title>
        <authorList>
            <person name="Doronina N."/>
            <person name="Chemodurova A."/>
            <person name="Grouzdev D."/>
            <person name="Koziaeva V."/>
            <person name="Shi W."/>
            <person name="Wu L."/>
            <person name="Kaparullina E."/>
        </authorList>
    </citation>
    <scope>NUCLEOTIDE SEQUENCE [LARGE SCALE GENOMIC DNA]</scope>
    <source>
        <strain evidence="6">Jip08</strain>
    </source>
</reference>
<dbReference type="SUPFAM" id="SSF51182">
    <property type="entry name" value="RmlC-like cupins"/>
    <property type="match status" value="1"/>
</dbReference>
<reference evidence="5 6" key="1">
    <citation type="submission" date="2022-04" db="EMBL/GenBank/DDBJ databases">
        <authorList>
            <person name="Grouzdev D.S."/>
            <person name="Pantiukh K.S."/>
            <person name="Krutkina M.S."/>
        </authorList>
    </citation>
    <scope>NUCLEOTIDE SEQUENCE [LARGE SCALE GENOMIC DNA]</scope>
    <source>
        <strain evidence="5 6">Jip08</strain>
    </source>
</reference>
<dbReference type="InterPro" id="IPR011051">
    <property type="entry name" value="RmlC_Cupin_sf"/>
</dbReference>
<dbReference type="PANTHER" id="PTHR21221">
    <property type="entry name" value="UREIDOGLYCOLATE HYDROLASE"/>
    <property type="match status" value="1"/>
</dbReference>
<name>A0ABT0DID0_9HYPH</name>
<dbReference type="InterPro" id="IPR047233">
    <property type="entry name" value="UAH_cupin"/>
</dbReference>
<evidence type="ECO:0000313" key="6">
    <source>
        <dbReference type="Proteomes" id="UP001202867"/>
    </source>
</evidence>
<dbReference type="Pfam" id="PF04115">
    <property type="entry name" value="Ureidogly_lyase"/>
    <property type="match status" value="1"/>
</dbReference>
<dbReference type="Gene3D" id="2.60.120.480">
    <property type="entry name" value="Ureidoglycolate hydrolase"/>
    <property type="match status" value="1"/>
</dbReference>
<evidence type="ECO:0000256" key="2">
    <source>
        <dbReference type="ARBA" id="ARBA00022631"/>
    </source>
</evidence>
<protein>
    <submittedName>
        <fullName evidence="5">Ureidoglycolate lyase</fullName>
    </submittedName>
</protein>
<keyword evidence="3 5" id="KW-0456">Lyase</keyword>
<dbReference type="PIRSF" id="PIRSF017306">
    <property type="entry name" value="Ureidogly_hydro"/>
    <property type="match status" value="1"/>
</dbReference>
<dbReference type="InterPro" id="IPR024060">
    <property type="entry name" value="Ureidoglycolate_lyase_dom_sf"/>
</dbReference>